<dbReference type="EMBL" id="DROK01000001">
    <property type="protein sequence ID" value="HHI96223.1"/>
    <property type="molecule type" value="Genomic_DNA"/>
</dbReference>
<feature type="transmembrane region" description="Helical" evidence="1">
    <location>
        <begin position="146"/>
        <end position="168"/>
    </location>
</feature>
<proteinExistence type="predicted"/>
<keyword evidence="1" id="KW-1133">Transmembrane helix</keyword>
<comment type="caution">
    <text evidence="2">The sequence shown here is derived from an EMBL/GenBank/DDBJ whole genome shotgun (WGS) entry which is preliminary data.</text>
</comment>
<evidence type="ECO:0000256" key="1">
    <source>
        <dbReference type="SAM" id="Phobius"/>
    </source>
</evidence>
<dbReference type="AlphaFoldDB" id="A0A7V5NXW3"/>
<feature type="transmembrane region" description="Helical" evidence="1">
    <location>
        <begin position="114"/>
        <end position="134"/>
    </location>
</feature>
<feature type="transmembrane region" description="Helical" evidence="1">
    <location>
        <begin position="7"/>
        <end position="27"/>
    </location>
</feature>
<organism evidence="2">
    <name type="scientific">Thermodesulfatator atlanticus</name>
    <dbReference type="NCBI Taxonomy" id="501497"/>
    <lineage>
        <taxon>Bacteria</taxon>
        <taxon>Pseudomonadati</taxon>
        <taxon>Thermodesulfobacteriota</taxon>
        <taxon>Thermodesulfobacteria</taxon>
        <taxon>Thermodesulfobacteriales</taxon>
        <taxon>Thermodesulfatatoraceae</taxon>
        <taxon>Thermodesulfatator</taxon>
    </lineage>
</organism>
<gene>
    <name evidence="2" type="ORF">ENJ96_00025</name>
</gene>
<keyword evidence="1" id="KW-0472">Membrane</keyword>
<feature type="transmembrane region" description="Helical" evidence="1">
    <location>
        <begin position="39"/>
        <end position="71"/>
    </location>
</feature>
<name>A0A7V5NXW3_9BACT</name>
<protein>
    <submittedName>
        <fullName evidence="2">Uncharacterized protein</fullName>
    </submittedName>
</protein>
<sequence length="177" mass="20177">MKLEKAIWWILVSLFAVGSILFFFHLWLLSAWAIAHPEYAAFIIGLLGFWLFANRLIFGYAGLTTFASSLLKGQEPDKKDLLLRARQKITKLEEWTVASLLALWQAVLEPYKYAYYFAFFLVFVCTMLFELGFWGDEIASWVAKGLMFGAAIPTLLVFGLDLLASHYVSEALSRESL</sequence>
<dbReference type="Proteomes" id="UP000886101">
    <property type="component" value="Unassembled WGS sequence"/>
</dbReference>
<evidence type="ECO:0000313" key="2">
    <source>
        <dbReference type="EMBL" id="HHI96223.1"/>
    </source>
</evidence>
<keyword evidence="1" id="KW-0812">Transmembrane</keyword>
<reference evidence="2" key="1">
    <citation type="journal article" date="2020" name="mSystems">
        <title>Genome- and Community-Level Interaction Insights into Carbon Utilization and Element Cycling Functions of Hydrothermarchaeota in Hydrothermal Sediment.</title>
        <authorList>
            <person name="Zhou Z."/>
            <person name="Liu Y."/>
            <person name="Xu W."/>
            <person name="Pan J."/>
            <person name="Luo Z.H."/>
            <person name="Li M."/>
        </authorList>
    </citation>
    <scope>NUCLEOTIDE SEQUENCE [LARGE SCALE GENOMIC DNA]</scope>
    <source>
        <strain evidence="2">HyVt-533</strain>
    </source>
</reference>
<accession>A0A7V5NXW3</accession>